<protein>
    <submittedName>
        <fullName evidence="1">Uncharacterized protein</fullName>
    </submittedName>
</protein>
<gene>
    <name evidence="1" type="ORF">HMPREF2531_01467</name>
</gene>
<reference evidence="1 2" key="1">
    <citation type="submission" date="2016-02" db="EMBL/GenBank/DDBJ databases">
        <authorList>
            <person name="Wen L."/>
            <person name="He K."/>
            <person name="Yang H."/>
        </authorList>
    </citation>
    <scope>NUCLEOTIDE SEQUENCE [LARGE SCALE GENOMIC DNA]</scope>
    <source>
        <strain evidence="1 2">KLE1704</strain>
    </source>
</reference>
<evidence type="ECO:0000313" key="2">
    <source>
        <dbReference type="Proteomes" id="UP000070319"/>
    </source>
</evidence>
<organism evidence="1">
    <name type="scientific">Bacteroides intestinalis</name>
    <dbReference type="NCBI Taxonomy" id="329854"/>
    <lineage>
        <taxon>Bacteria</taxon>
        <taxon>Pseudomonadati</taxon>
        <taxon>Bacteroidota</taxon>
        <taxon>Bacteroidia</taxon>
        <taxon>Bacteroidales</taxon>
        <taxon>Bacteroidaceae</taxon>
        <taxon>Bacteroides</taxon>
    </lineage>
</organism>
<proteinExistence type="predicted"/>
<accession>A0A139LNY9</accession>
<dbReference type="EMBL" id="LTDF01000059">
    <property type="protein sequence ID" value="KXT53151.1"/>
    <property type="molecule type" value="Genomic_DNA"/>
</dbReference>
<name>A0A139LNY9_9BACE</name>
<dbReference type="PATRIC" id="fig|329854.7.peg.1495"/>
<dbReference type="Proteomes" id="UP000070319">
    <property type="component" value="Unassembled WGS sequence"/>
</dbReference>
<comment type="caution">
    <text evidence="1">The sequence shown here is derived from an EMBL/GenBank/DDBJ whole genome shotgun (WGS) entry which is preliminary data.</text>
</comment>
<sequence length="47" mass="5508">MAFVSFCSQCDEMNDFLLCRECGEKKRGSAIRHFVQLENHSVYFLFA</sequence>
<evidence type="ECO:0000313" key="1">
    <source>
        <dbReference type="EMBL" id="KXT53151.1"/>
    </source>
</evidence>
<dbReference type="AlphaFoldDB" id="A0A139LNY9"/>